<keyword evidence="4" id="KW-1185">Reference proteome</keyword>
<gene>
    <name evidence="3" type="ORF">MUDAN_MDHGFNIF_03393</name>
</gene>
<dbReference type="AlphaFoldDB" id="A0A660E0U6"/>
<dbReference type="RefSeq" id="WP_130845373.1">
    <property type="nucleotide sequence ID" value="NZ_BJDY01000006.1"/>
</dbReference>
<feature type="domain" description="DUF58" evidence="2">
    <location>
        <begin position="182"/>
        <end position="214"/>
    </location>
</feature>
<keyword evidence="1" id="KW-1133">Transmembrane helix</keyword>
<name>A0A660E0U6_9LACO</name>
<dbReference type="PANTHER" id="PTHR34351">
    <property type="entry name" value="SLR1927 PROTEIN-RELATED"/>
    <property type="match status" value="1"/>
</dbReference>
<evidence type="ECO:0000259" key="2">
    <source>
        <dbReference type="Pfam" id="PF01882"/>
    </source>
</evidence>
<evidence type="ECO:0000256" key="1">
    <source>
        <dbReference type="SAM" id="Phobius"/>
    </source>
</evidence>
<evidence type="ECO:0000313" key="3">
    <source>
        <dbReference type="EMBL" id="VDG29000.1"/>
    </source>
</evidence>
<keyword evidence="1" id="KW-0472">Membrane</keyword>
<reference evidence="3 4" key="1">
    <citation type="submission" date="2018-11" db="EMBL/GenBank/DDBJ databases">
        <authorList>
            <person name="Wuyts S."/>
        </authorList>
    </citation>
    <scope>NUCLEOTIDE SEQUENCE [LARGE SCALE GENOMIC DNA]</scope>
    <source>
        <strain evidence="3">Lactobacillus mudanjiangensis AMBF249</strain>
    </source>
</reference>
<feature type="transmembrane region" description="Helical" evidence="1">
    <location>
        <begin position="34"/>
        <end position="54"/>
    </location>
</feature>
<dbReference type="InterPro" id="IPR002881">
    <property type="entry name" value="DUF58"/>
</dbReference>
<dbReference type="EMBL" id="UYIG01000129">
    <property type="protein sequence ID" value="VDG29000.1"/>
    <property type="molecule type" value="Genomic_DNA"/>
</dbReference>
<dbReference type="Pfam" id="PF01882">
    <property type="entry name" value="DUF58"/>
    <property type="match status" value="1"/>
</dbReference>
<keyword evidence="1" id="KW-0812">Transmembrane</keyword>
<dbReference type="Proteomes" id="UP000289996">
    <property type="component" value="Unassembled WGS sequence"/>
</dbReference>
<dbReference type="OrthoDB" id="9778037at2"/>
<dbReference type="PANTHER" id="PTHR34351:SF1">
    <property type="entry name" value="SLR1927 PROTEIN"/>
    <property type="match status" value="1"/>
</dbReference>
<sequence>MATLKNLGHNLLSLLLLILSWGYALSFNNATGWALATIMTGLSLLSGLTMLGSYRMPNVTVRLTEMPTAKLMITLKPNHWPLRQQLRLHQLQLALIPTHRPHQWQTTTTLPRGVYDHLQLTWHYHDPLQLFGHRSTQTITTALSVPPQLQPEAAQAAFQQIASLIHADQPNQLAQNGFETQDFRPYHPGDPSNQIDWKLTAKTQTPMLRVLAQDDPVPWCWLFFATSEQALESHLATFYTFVQLVSELPAQTWLLGTESQRFASLQPEAFARYQPYTATTVPVLSQSPQRIVLFSDGSPLAQKLQQQLAQQQQLVATIDWTLIGGESNASLA</sequence>
<accession>A0A660E0U6</accession>
<proteinExistence type="predicted"/>
<evidence type="ECO:0000313" key="4">
    <source>
        <dbReference type="Proteomes" id="UP000289996"/>
    </source>
</evidence>
<protein>
    <recommendedName>
        <fullName evidence="2">DUF58 domain-containing protein</fullName>
    </recommendedName>
</protein>
<organism evidence="3 4">
    <name type="scientific">Lactiplantibacillus mudanjiangensis</name>
    <dbReference type="NCBI Taxonomy" id="1296538"/>
    <lineage>
        <taxon>Bacteria</taxon>
        <taxon>Bacillati</taxon>
        <taxon>Bacillota</taxon>
        <taxon>Bacilli</taxon>
        <taxon>Lactobacillales</taxon>
        <taxon>Lactobacillaceae</taxon>
        <taxon>Lactiplantibacillus</taxon>
    </lineage>
</organism>